<evidence type="ECO:0000313" key="2">
    <source>
        <dbReference type="Proteomes" id="UP000544107"/>
    </source>
</evidence>
<protein>
    <submittedName>
        <fullName evidence="1">Uncharacterized protein</fullName>
    </submittedName>
</protein>
<dbReference type="EMBL" id="JACIED010000001">
    <property type="protein sequence ID" value="MBB4006196.1"/>
    <property type="molecule type" value="Genomic_DNA"/>
</dbReference>
<organism evidence="1 2">
    <name type="scientific">Allorhizobium taibaishanense</name>
    <dbReference type="NCBI Taxonomy" id="887144"/>
    <lineage>
        <taxon>Bacteria</taxon>
        <taxon>Pseudomonadati</taxon>
        <taxon>Pseudomonadota</taxon>
        <taxon>Alphaproteobacteria</taxon>
        <taxon>Hyphomicrobiales</taxon>
        <taxon>Rhizobiaceae</taxon>
        <taxon>Rhizobium/Agrobacterium group</taxon>
        <taxon>Allorhizobium</taxon>
    </lineage>
</organism>
<dbReference type="AlphaFoldDB" id="A0A7W6HJT7"/>
<reference evidence="1 2" key="1">
    <citation type="submission" date="2020-08" db="EMBL/GenBank/DDBJ databases">
        <title>Genomic Encyclopedia of Type Strains, Phase IV (KMG-IV): sequencing the most valuable type-strain genomes for metagenomic binning, comparative biology and taxonomic classification.</title>
        <authorList>
            <person name="Goeker M."/>
        </authorList>
    </citation>
    <scope>NUCLEOTIDE SEQUENCE [LARGE SCALE GENOMIC DNA]</scope>
    <source>
        <strain evidence="1 2">DSM 100021</strain>
    </source>
</reference>
<accession>A0A7W6HJT7</accession>
<comment type="caution">
    <text evidence="1">The sequence shown here is derived from an EMBL/GenBank/DDBJ whole genome shotgun (WGS) entry which is preliminary data.</text>
</comment>
<name>A0A7W6HJT7_9HYPH</name>
<gene>
    <name evidence="1" type="ORF">GGQ71_000432</name>
</gene>
<sequence>MPVARSARYPTWGSAPILNSNATSRMQVLLITRTINGRVFNINNY</sequence>
<evidence type="ECO:0000313" key="1">
    <source>
        <dbReference type="EMBL" id="MBB4006196.1"/>
    </source>
</evidence>
<dbReference type="Proteomes" id="UP000544107">
    <property type="component" value="Unassembled WGS sequence"/>
</dbReference>
<proteinExistence type="predicted"/>